<comment type="caution">
    <text evidence="1">The sequence shown here is derived from an EMBL/GenBank/DDBJ whole genome shotgun (WGS) entry which is preliminary data.</text>
</comment>
<proteinExistence type="predicted"/>
<dbReference type="OrthoDB" id="6872146at2"/>
<sequence length="282" mass="32223">MQMLEFYFKNKLAALGYPGQELKIGYSLGYCQGDGMAFYGGLNTDDLKCIAERLYAPEAVQGNAYERVRLLRYRKLVLEMLDFVDEAGNSSVTIIDNSAHYHHFNTMTLSWEFDACDALDQMDEKDDGDRERAKHLQSLWEQLMTDLEEDIVTVSRRLEREGYKLIESGPYEQTEVWRYETARYAVVFSEAPPEDVPVYDMDEDADMSMMEDLINGKLRQMSLLAKVLDIDTEEELGRACLCGVTMAAPMKDTRYDGYRRELVSEAIDEAREALGIALARAA</sequence>
<dbReference type="EMBL" id="SOEC01000024">
    <property type="protein sequence ID" value="TDX23727.1"/>
    <property type="molecule type" value="Genomic_DNA"/>
</dbReference>
<accession>A0A4R8FL14</accession>
<gene>
    <name evidence="1" type="ORF">DFO67_12444</name>
</gene>
<dbReference type="Proteomes" id="UP000294489">
    <property type="component" value="Unassembled WGS sequence"/>
</dbReference>
<dbReference type="RefSeq" id="WP_134020631.1">
    <property type="nucleotide sequence ID" value="NZ_SOEC01000024.1"/>
</dbReference>
<organism evidence="1 2">
    <name type="scientific">Modicisalibacter xianhensis</name>
    <dbReference type="NCBI Taxonomy" id="442341"/>
    <lineage>
        <taxon>Bacteria</taxon>
        <taxon>Pseudomonadati</taxon>
        <taxon>Pseudomonadota</taxon>
        <taxon>Gammaproteobacteria</taxon>
        <taxon>Oceanospirillales</taxon>
        <taxon>Halomonadaceae</taxon>
        <taxon>Modicisalibacter</taxon>
    </lineage>
</organism>
<dbReference type="AlphaFoldDB" id="A0A4R8FL14"/>
<evidence type="ECO:0000313" key="2">
    <source>
        <dbReference type="Proteomes" id="UP000294489"/>
    </source>
</evidence>
<reference evidence="1 2" key="1">
    <citation type="submission" date="2019-03" db="EMBL/GenBank/DDBJ databases">
        <title>Freshwater and sediment microbial communities from various areas in North America, analyzing microbe dynamics in response to fracking.</title>
        <authorList>
            <person name="Lamendella R."/>
        </authorList>
    </citation>
    <scope>NUCLEOTIDE SEQUENCE [LARGE SCALE GENOMIC DNA]</scope>
    <source>
        <strain evidence="1 2">6_TX</strain>
    </source>
</reference>
<evidence type="ECO:0000313" key="1">
    <source>
        <dbReference type="EMBL" id="TDX23727.1"/>
    </source>
</evidence>
<protein>
    <recommendedName>
        <fullName evidence="3">NgrC</fullName>
    </recommendedName>
</protein>
<evidence type="ECO:0008006" key="3">
    <source>
        <dbReference type="Google" id="ProtNLM"/>
    </source>
</evidence>
<name>A0A4R8FL14_9GAMM</name>